<dbReference type="Pfam" id="PF02310">
    <property type="entry name" value="B12-binding"/>
    <property type="match status" value="1"/>
</dbReference>
<dbReference type="GO" id="GO:0046872">
    <property type="term" value="F:metal ion binding"/>
    <property type="evidence" value="ECO:0007669"/>
    <property type="project" value="UniProtKB-KW"/>
</dbReference>
<evidence type="ECO:0000256" key="5">
    <source>
        <dbReference type="ARBA" id="ARBA00023014"/>
    </source>
</evidence>
<evidence type="ECO:0000313" key="7">
    <source>
        <dbReference type="EMBL" id="GAI72701.1"/>
    </source>
</evidence>
<dbReference type="EMBL" id="BARW01001302">
    <property type="protein sequence ID" value="GAI72701.1"/>
    <property type="molecule type" value="Genomic_DNA"/>
</dbReference>
<protein>
    <recommendedName>
        <fullName evidence="6">B12-binding domain-containing protein</fullName>
    </recommendedName>
</protein>
<dbReference type="InterPro" id="IPR051198">
    <property type="entry name" value="BchE-like"/>
</dbReference>
<accession>X1S0I8</accession>
<dbReference type="PROSITE" id="PS51332">
    <property type="entry name" value="B12_BINDING"/>
    <property type="match status" value="1"/>
</dbReference>
<feature type="non-terminal residue" evidence="7">
    <location>
        <position position="200"/>
    </location>
</feature>
<dbReference type="Gene3D" id="3.40.50.280">
    <property type="entry name" value="Cobalamin-binding domain"/>
    <property type="match status" value="1"/>
</dbReference>
<sequence length="200" mass="22245">MTKQAIDMVIIRPTDRKNIYGRLDNSVSAIEPPLWAALLAAYVRREGFSVKIIDVEAEDLGPKETAQKVAALNPVLAAFVVTGTNLSASTWNMTGTRKYVSALKQKSSETKTLLWGLHPSALPERTLQEEKTDFVCQGEGFVTFVELLKLLKSGSKIEQNEIPGLWYFDNGQIRSNPRAELIKNLDDLAAPAWDLVPMDR</sequence>
<comment type="cofactor">
    <cofactor evidence="1">
        <name>[4Fe-4S] cluster</name>
        <dbReference type="ChEBI" id="CHEBI:49883"/>
    </cofactor>
</comment>
<name>X1S0I8_9ZZZZ</name>
<keyword evidence="5" id="KW-0411">Iron-sulfur</keyword>
<reference evidence="7" key="1">
    <citation type="journal article" date="2014" name="Front. Microbiol.">
        <title>High frequency of phylogenetically diverse reductive dehalogenase-homologous genes in deep subseafloor sedimentary metagenomes.</title>
        <authorList>
            <person name="Kawai M."/>
            <person name="Futagami T."/>
            <person name="Toyoda A."/>
            <person name="Takaki Y."/>
            <person name="Nishi S."/>
            <person name="Hori S."/>
            <person name="Arai W."/>
            <person name="Tsubouchi T."/>
            <person name="Morono Y."/>
            <person name="Uchiyama I."/>
            <person name="Ito T."/>
            <person name="Fujiyama A."/>
            <person name="Inagaki F."/>
            <person name="Takami H."/>
        </authorList>
    </citation>
    <scope>NUCLEOTIDE SEQUENCE</scope>
    <source>
        <strain evidence="7">Expedition CK06-06</strain>
    </source>
</reference>
<dbReference type="AlphaFoldDB" id="X1S0I8"/>
<proteinExistence type="predicted"/>
<evidence type="ECO:0000256" key="2">
    <source>
        <dbReference type="ARBA" id="ARBA00022691"/>
    </source>
</evidence>
<comment type="caution">
    <text evidence="7">The sequence shown here is derived from an EMBL/GenBank/DDBJ whole genome shotgun (WGS) entry which is preliminary data.</text>
</comment>
<evidence type="ECO:0000256" key="4">
    <source>
        <dbReference type="ARBA" id="ARBA00023004"/>
    </source>
</evidence>
<dbReference type="GO" id="GO:0051536">
    <property type="term" value="F:iron-sulfur cluster binding"/>
    <property type="evidence" value="ECO:0007669"/>
    <property type="project" value="UniProtKB-KW"/>
</dbReference>
<dbReference type="InterPro" id="IPR006158">
    <property type="entry name" value="Cobalamin-bd"/>
</dbReference>
<evidence type="ECO:0000259" key="6">
    <source>
        <dbReference type="PROSITE" id="PS51332"/>
    </source>
</evidence>
<feature type="domain" description="B12-binding" evidence="6">
    <location>
        <begin position="15"/>
        <end position="158"/>
    </location>
</feature>
<keyword evidence="2" id="KW-0949">S-adenosyl-L-methionine</keyword>
<keyword evidence="3" id="KW-0479">Metal-binding</keyword>
<gene>
    <name evidence="7" type="ORF">S12H4_04285</name>
</gene>
<organism evidence="7">
    <name type="scientific">marine sediment metagenome</name>
    <dbReference type="NCBI Taxonomy" id="412755"/>
    <lineage>
        <taxon>unclassified sequences</taxon>
        <taxon>metagenomes</taxon>
        <taxon>ecological metagenomes</taxon>
    </lineage>
</organism>
<dbReference type="PANTHER" id="PTHR43409">
    <property type="entry name" value="ANAEROBIC MAGNESIUM-PROTOPORPHYRIN IX MONOMETHYL ESTER CYCLASE-RELATED"/>
    <property type="match status" value="1"/>
</dbReference>
<keyword evidence="4" id="KW-0408">Iron</keyword>
<dbReference type="CDD" id="cd02068">
    <property type="entry name" value="radical_SAM_B12_BD"/>
    <property type="match status" value="1"/>
</dbReference>
<evidence type="ECO:0000256" key="3">
    <source>
        <dbReference type="ARBA" id="ARBA00022723"/>
    </source>
</evidence>
<dbReference type="GO" id="GO:0031419">
    <property type="term" value="F:cobalamin binding"/>
    <property type="evidence" value="ECO:0007669"/>
    <property type="project" value="InterPro"/>
</dbReference>
<evidence type="ECO:0000256" key="1">
    <source>
        <dbReference type="ARBA" id="ARBA00001966"/>
    </source>
</evidence>